<dbReference type="EMBL" id="LT981265">
    <property type="protein sequence ID" value="SPC33555.1"/>
    <property type="molecule type" value="Genomic_DNA"/>
</dbReference>
<dbReference type="GO" id="GO:0071034">
    <property type="term" value="P:CUT catabolic process"/>
    <property type="evidence" value="ECO:0007669"/>
    <property type="project" value="TreeGrafter"/>
</dbReference>
<name>A0A2K5APJ6_9ARCH</name>
<dbReference type="InterPro" id="IPR023474">
    <property type="entry name" value="Rrp4"/>
</dbReference>
<keyword evidence="4 5" id="KW-0694">RNA-binding</keyword>
<dbReference type="InterPro" id="IPR054371">
    <property type="entry name" value="RRP4_N"/>
</dbReference>
<dbReference type="GO" id="GO:0071051">
    <property type="term" value="P:poly(A)-dependent snoRNA 3'-end processing"/>
    <property type="evidence" value="ECO:0007669"/>
    <property type="project" value="TreeGrafter"/>
</dbReference>
<dbReference type="InterPro" id="IPR026699">
    <property type="entry name" value="Exosome_RNA_bind1/RRP40/RRP4"/>
</dbReference>
<reference evidence="8" key="1">
    <citation type="submission" date="2018-01" db="EMBL/GenBank/DDBJ databases">
        <authorList>
            <person name="Kerou L M."/>
        </authorList>
    </citation>
    <scope>NUCLEOTIDE SEQUENCE [LARGE SCALE GENOMIC DNA]</scope>
    <source>
        <strain evidence="8">SCU2</strain>
    </source>
</reference>
<dbReference type="SMART" id="SM00316">
    <property type="entry name" value="S1"/>
    <property type="match status" value="1"/>
</dbReference>
<evidence type="ECO:0000256" key="1">
    <source>
        <dbReference type="ARBA" id="ARBA00009155"/>
    </source>
</evidence>
<dbReference type="CDD" id="cd05789">
    <property type="entry name" value="S1_Rrp4"/>
    <property type="match status" value="1"/>
</dbReference>
<dbReference type="PROSITE" id="PS50084">
    <property type="entry name" value="KH_TYPE_1"/>
    <property type="match status" value="1"/>
</dbReference>
<keyword evidence="2 5" id="KW-0963">Cytoplasm</keyword>
<dbReference type="SUPFAM" id="SSF50249">
    <property type="entry name" value="Nucleic acid-binding proteins"/>
    <property type="match status" value="1"/>
</dbReference>
<dbReference type="RefSeq" id="WP_103287607.1">
    <property type="nucleotide sequence ID" value="NZ_LT981265.1"/>
</dbReference>
<evidence type="ECO:0000256" key="3">
    <source>
        <dbReference type="ARBA" id="ARBA00022835"/>
    </source>
</evidence>
<dbReference type="Gene3D" id="2.40.50.140">
    <property type="entry name" value="Nucleic acid-binding proteins"/>
    <property type="match status" value="1"/>
</dbReference>
<dbReference type="GO" id="GO:0000467">
    <property type="term" value="P:exonucleolytic trimming to generate mature 3'-end of 5.8S rRNA from tricistronic rRNA transcript (SSU-rRNA, 5.8S rRNA, LSU-rRNA)"/>
    <property type="evidence" value="ECO:0007669"/>
    <property type="project" value="TreeGrafter"/>
</dbReference>
<dbReference type="Gene3D" id="3.30.1370.10">
    <property type="entry name" value="K Homology domain, type 1"/>
    <property type="match status" value="1"/>
</dbReference>
<dbReference type="GO" id="GO:0008143">
    <property type="term" value="F:poly(A) binding"/>
    <property type="evidence" value="ECO:0007669"/>
    <property type="project" value="InterPro"/>
</dbReference>
<dbReference type="GO" id="GO:0034475">
    <property type="term" value="P:U4 snRNA 3'-end processing"/>
    <property type="evidence" value="ECO:0007669"/>
    <property type="project" value="TreeGrafter"/>
</dbReference>
<evidence type="ECO:0000256" key="5">
    <source>
        <dbReference type="HAMAP-Rule" id="MF_00623"/>
    </source>
</evidence>
<comment type="subcellular location">
    <subcellularLocation>
        <location evidence="5">Cytoplasm</location>
    </subcellularLocation>
</comment>
<proteinExistence type="inferred from homology"/>
<evidence type="ECO:0000313" key="8">
    <source>
        <dbReference type="Proteomes" id="UP000236248"/>
    </source>
</evidence>
<feature type="domain" description="S1 motif" evidence="6">
    <location>
        <begin position="62"/>
        <end position="136"/>
    </location>
</feature>
<dbReference type="FunFam" id="2.40.50.140:FF:000127">
    <property type="entry name" value="Exosome complex component RRP40"/>
    <property type="match status" value="1"/>
</dbReference>
<keyword evidence="8" id="KW-1185">Reference proteome</keyword>
<keyword evidence="3 5" id="KW-0271">Exosome</keyword>
<evidence type="ECO:0000259" key="6">
    <source>
        <dbReference type="PROSITE" id="PS50126"/>
    </source>
</evidence>
<dbReference type="PROSITE" id="PS50126">
    <property type="entry name" value="S1"/>
    <property type="match status" value="1"/>
</dbReference>
<comment type="similarity">
    <text evidence="1 5">Belongs to the RRP4 family.</text>
</comment>
<evidence type="ECO:0000256" key="2">
    <source>
        <dbReference type="ARBA" id="ARBA00022490"/>
    </source>
</evidence>
<dbReference type="InterPro" id="IPR036612">
    <property type="entry name" value="KH_dom_type_1_sf"/>
</dbReference>
<dbReference type="InterPro" id="IPR003029">
    <property type="entry name" value="S1_domain"/>
</dbReference>
<dbReference type="Pfam" id="PF00013">
    <property type="entry name" value="KH_1"/>
    <property type="match status" value="1"/>
</dbReference>
<accession>A0A2K5APJ6</accession>
<dbReference type="AlphaFoldDB" id="A0A2K5APJ6"/>
<sequence>MIAKRYVLPGDLIVEGNPHLKPLANVIKVGDRLHSTRIGIVEISQNGVKVIPLSGIYIPRVGDLVIGKIIDYSALAWEVDINSCFLGHLPAQDVFGKEFSPSRDDLTKRFNIGDVIACRILNFDRTRDPLLTVADKDLGKIGEGEIVKINPTKVPRLIGKRGSMIQMIEQLTRCRILVGQNGVLVVTGANKDAMHVAVKAIRMVEEGAHTANLTERVKEMLQGVQVGR</sequence>
<dbReference type="KEGG" id="ncv:NCAV_0361"/>
<dbReference type="GO" id="GO:0000178">
    <property type="term" value="C:exosome (RNase complex)"/>
    <property type="evidence" value="ECO:0007669"/>
    <property type="project" value="UniProtKB-KW"/>
</dbReference>
<dbReference type="InterPro" id="IPR004087">
    <property type="entry name" value="KH_dom"/>
</dbReference>
<dbReference type="SMART" id="SM00322">
    <property type="entry name" value="KH"/>
    <property type="match status" value="1"/>
</dbReference>
<dbReference type="SUPFAM" id="SSF110324">
    <property type="entry name" value="Ribosomal L27 protein-like"/>
    <property type="match status" value="1"/>
</dbReference>
<dbReference type="PANTHER" id="PTHR21321:SF4">
    <property type="entry name" value="EXOSOME COMPLEX COMPONENT RRP4"/>
    <property type="match status" value="1"/>
</dbReference>
<organism evidence="7 8">
    <name type="scientific">Candidatus Nitrosocaldus cavascurensis</name>
    <dbReference type="NCBI Taxonomy" id="2058097"/>
    <lineage>
        <taxon>Archaea</taxon>
        <taxon>Nitrososphaerota</taxon>
        <taxon>Nitrososphaeria</taxon>
        <taxon>Candidatus Nitrosocaldales</taxon>
        <taxon>Candidatus Nitrosocaldaceae</taxon>
        <taxon>Candidatus Nitrosocaldus</taxon>
    </lineage>
</organism>
<protein>
    <recommendedName>
        <fullName evidence="5">Exosome complex component Rrp4</fullName>
    </recommendedName>
</protein>
<dbReference type="GeneID" id="41594459"/>
<dbReference type="GO" id="GO:0005737">
    <property type="term" value="C:cytoplasm"/>
    <property type="evidence" value="ECO:0007669"/>
    <property type="project" value="UniProtKB-SubCell"/>
</dbReference>
<dbReference type="Gene3D" id="2.40.50.100">
    <property type="match status" value="1"/>
</dbReference>
<dbReference type="PANTHER" id="PTHR21321">
    <property type="entry name" value="PNAS-3 RELATED"/>
    <property type="match status" value="1"/>
</dbReference>
<dbReference type="CDD" id="cd22524">
    <property type="entry name" value="KH-I_Rrp4_prokar"/>
    <property type="match status" value="1"/>
</dbReference>
<dbReference type="InterPro" id="IPR048565">
    <property type="entry name" value="S1_RRP4"/>
</dbReference>
<dbReference type="InterPro" id="IPR004088">
    <property type="entry name" value="KH_dom_type_1"/>
</dbReference>
<evidence type="ECO:0000313" key="7">
    <source>
        <dbReference type="EMBL" id="SPC33555.1"/>
    </source>
</evidence>
<dbReference type="Pfam" id="PF22625">
    <property type="entry name" value="ECR1_N_2"/>
    <property type="match status" value="1"/>
</dbReference>
<dbReference type="SUPFAM" id="SSF54791">
    <property type="entry name" value="Eukaryotic type KH-domain (KH-domain type I)"/>
    <property type="match status" value="1"/>
</dbReference>
<comment type="subunit">
    <text evidence="5">Component of the archaeal exosome complex. Forms a trimer of Rrp4 and/or Csl4 subunits. The trimer associates with an hexameric ring-like arrangement composed of 3 Rrp41-Rrp42 heterodimers.</text>
</comment>
<dbReference type="HAMAP" id="MF_00623">
    <property type="entry name" value="Exosome_Rrp4"/>
    <property type="match status" value="1"/>
</dbReference>
<comment type="function">
    <text evidence="5">Non-catalytic component of the exosome, which is a complex involved in RNA degradation. Increases the RNA binding and the efficiency of RNA degradation. Confers strong poly(A) specificity to the exosome.</text>
</comment>
<evidence type="ECO:0000256" key="4">
    <source>
        <dbReference type="ARBA" id="ARBA00022884"/>
    </source>
</evidence>
<dbReference type="InterPro" id="IPR012340">
    <property type="entry name" value="NA-bd_OB-fold"/>
</dbReference>
<dbReference type="NCBIfam" id="NF003181">
    <property type="entry name" value="PRK04163.1-1"/>
    <property type="match status" value="1"/>
</dbReference>
<dbReference type="Proteomes" id="UP000236248">
    <property type="component" value="Chromosome NCAV"/>
</dbReference>
<gene>
    <name evidence="7" type="primary">rrp</name>
    <name evidence="5" type="synonym">rrp4</name>
    <name evidence="7" type="ORF">NCAV_0361</name>
</gene>